<sequence>MIPANLERAVYGMYATHALRVADRHGVFEHLTRHGGDSAEKIAAALAVDEDTLERLLLVLSSFGVLDAEDGRYALAADVRPYVDREDPRYLMGFVGHLVDDTADRFGRLDGYLRAGKAETDRDAPAPFESLYRDDESVGRFLDAMWGLSHHVSHELAALAELGDSRRLIDVGGASGPFSVAALRAHPLLRSTVFDLPQVGPHLAARAVEHGLDDRLDFTAGDFFRDPLPAGDCFAFGYILSDWDDETCAALLRKAHEACLPGGRVLIMERLFDDDRGGPLATAVMNLSMHVETEGRHRTAAEYLELLRRAGFADGTVRRSGGDKHLIIGRRTGSEAGR</sequence>
<keyword evidence="2" id="KW-0808">Transferase</keyword>
<dbReference type="SUPFAM" id="SSF46785">
    <property type="entry name" value="Winged helix' DNA-binding domain"/>
    <property type="match status" value="1"/>
</dbReference>
<dbReference type="RefSeq" id="WP_398712194.1">
    <property type="nucleotide sequence ID" value="NZ_JBIRUI010000016.1"/>
</dbReference>
<dbReference type="SUPFAM" id="SSF53335">
    <property type="entry name" value="S-adenosyl-L-methionine-dependent methyltransferases"/>
    <property type="match status" value="1"/>
</dbReference>
<comment type="caution">
    <text evidence="6">The sequence shown here is derived from an EMBL/GenBank/DDBJ whole genome shotgun (WGS) entry which is preliminary data.</text>
</comment>
<evidence type="ECO:0000256" key="1">
    <source>
        <dbReference type="ARBA" id="ARBA00022603"/>
    </source>
</evidence>
<dbReference type="PROSITE" id="PS51683">
    <property type="entry name" value="SAM_OMT_II"/>
    <property type="match status" value="1"/>
</dbReference>
<dbReference type="PIRSF" id="PIRSF005739">
    <property type="entry name" value="O-mtase"/>
    <property type="match status" value="1"/>
</dbReference>
<organism evidence="6 7">
    <name type="scientific">Streptomyces litmocidini</name>
    <dbReference type="NCBI Taxonomy" id="67318"/>
    <lineage>
        <taxon>Bacteria</taxon>
        <taxon>Bacillati</taxon>
        <taxon>Actinomycetota</taxon>
        <taxon>Actinomycetes</taxon>
        <taxon>Kitasatosporales</taxon>
        <taxon>Streptomycetaceae</taxon>
        <taxon>Streptomyces</taxon>
    </lineage>
</organism>
<dbReference type="InterPro" id="IPR012967">
    <property type="entry name" value="COMT_dimerisation"/>
</dbReference>
<dbReference type="Proteomes" id="UP001611339">
    <property type="component" value="Unassembled WGS sequence"/>
</dbReference>
<proteinExistence type="predicted"/>
<reference evidence="6 7" key="1">
    <citation type="submission" date="2024-10" db="EMBL/GenBank/DDBJ databases">
        <title>The Natural Products Discovery Center: Release of the First 8490 Sequenced Strains for Exploring Actinobacteria Biosynthetic Diversity.</title>
        <authorList>
            <person name="Kalkreuter E."/>
            <person name="Kautsar S.A."/>
            <person name="Yang D."/>
            <person name="Bader C.D."/>
            <person name="Teijaro C.N."/>
            <person name="Fluegel L."/>
            <person name="Davis C.M."/>
            <person name="Simpson J.R."/>
            <person name="Lauterbach L."/>
            <person name="Steele A.D."/>
            <person name="Gui C."/>
            <person name="Meng S."/>
            <person name="Li G."/>
            <person name="Viehrig K."/>
            <person name="Ye F."/>
            <person name="Su P."/>
            <person name="Kiefer A.F."/>
            <person name="Nichols A."/>
            <person name="Cepeda A.J."/>
            <person name="Yan W."/>
            <person name="Fan B."/>
            <person name="Jiang Y."/>
            <person name="Adhikari A."/>
            <person name="Zheng C.-J."/>
            <person name="Schuster L."/>
            <person name="Cowan T.M."/>
            <person name="Smanski M.J."/>
            <person name="Chevrette M.G."/>
            <person name="De Carvalho L.P.S."/>
            <person name="Shen B."/>
        </authorList>
    </citation>
    <scope>NUCLEOTIDE SEQUENCE [LARGE SCALE GENOMIC DNA]</scope>
    <source>
        <strain evidence="6 7">NPDC020602</strain>
    </source>
</reference>
<name>A0ABW7UHI0_9ACTN</name>
<dbReference type="InterPro" id="IPR029063">
    <property type="entry name" value="SAM-dependent_MTases_sf"/>
</dbReference>
<dbReference type="Pfam" id="PF00891">
    <property type="entry name" value="Methyltransf_2"/>
    <property type="match status" value="1"/>
</dbReference>
<dbReference type="Pfam" id="PF08100">
    <property type="entry name" value="Dimerisation"/>
    <property type="match status" value="1"/>
</dbReference>
<protein>
    <submittedName>
        <fullName evidence="6">Methyltransferase</fullName>
    </submittedName>
</protein>
<evidence type="ECO:0000259" key="5">
    <source>
        <dbReference type="Pfam" id="PF08100"/>
    </source>
</evidence>
<dbReference type="GO" id="GO:0008168">
    <property type="term" value="F:methyltransferase activity"/>
    <property type="evidence" value="ECO:0007669"/>
    <property type="project" value="UniProtKB-KW"/>
</dbReference>
<dbReference type="InterPro" id="IPR016461">
    <property type="entry name" value="COMT-like"/>
</dbReference>
<dbReference type="Gene3D" id="3.40.50.150">
    <property type="entry name" value="Vaccinia Virus protein VP39"/>
    <property type="match status" value="1"/>
</dbReference>
<dbReference type="PANTHER" id="PTHR43712">
    <property type="entry name" value="PUTATIVE (AFU_ORTHOLOGUE AFUA_4G14580)-RELATED"/>
    <property type="match status" value="1"/>
</dbReference>
<evidence type="ECO:0000259" key="4">
    <source>
        <dbReference type="Pfam" id="PF00891"/>
    </source>
</evidence>
<dbReference type="PANTHER" id="PTHR43712:SF2">
    <property type="entry name" value="O-METHYLTRANSFERASE CICE"/>
    <property type="match status" value="1"/>
</dbReference>
<dbReference type="InterPro" id="IPR036390">
    <property type="entry name" value="WH_DNA-bd_sf"/>
</dbReference>
<evidence type="ECO:0000256" key="3">
    <source>
        <dbReference type="ARBA" id="ARBA00022691"/>
    </source>
</evidence>
<evidence type="ECO:0000313" key="7">
    <source>
        <dbReference type="Proteomes" id="UP001611339"/>
    </source>
</evidence>
<dbReference type="InterPro" id="IPR001077">
    <property type="entry name" value="COMT_C"/>
</dbReference>
<dbReference type="InterPro" id="IPR036388">
    <property type="entry name" value="WH-like_DNA-bd_sf"/>
</dbReference>
<accession>A0ABW7UHI0</accession>
<dbReference type="EMBL" id="JBIRUI010000016">
    <property type="protein sequence ID" value="MFI1717730.1"/>
    <property type="molecule type" value="Genomic_DNA"/>
</dbReference>
<gene>
    <name evidence="6" type="ORF">ACH407_29770</name>
</gene>
<feature type="domain" description="O-methyltransferase C-terminal" evidence="4">
    <location>
        <begin position="127"/>
        <end position="313"/>
    </location>
</feature>
<evidence type="ECO:0000256" key="2">
    <source>
        <dbReference type="ARBA" id="ARBA00022679"/>
    </source>
</evidence>
<dbReference type="GO" id="GO:0032259">
    <property type="term" value="P:methylation"/>
    <property type="evidence" value="ECO:0007669"/>
    <property type="project" value="UniProtKB-KW"/>
</dbReference>
<keyword evidence="1 6" id="KW-0489">Methyltransferase</keyword>
<evidence type="ECO:0000313" key="6">
    <source>
        <dbReference type="EMBL" id="MFI1717730.1"/>
    </source>
</evidence>
<keyword evidence="7" id="KW-1185">Reference proteome</keyword>
<feature type="domain" description="O-methyltransferase dimerisation" evidence="5">
    <location>
        <begin position="11"/>
        <end position="76"/>
    </location>
</feature>
<dbReference type="Gene3D" id="1.10.10.10">
    <property type="entry name" value="Winged helix-like DNA-binding domain superfamily/Winged helix DNA-binding domain"/>
    <property type="match status" value="1"/>
</dbReference>
<keyword evidence="3" id="KW-0949">S-adenosyl-L-methionine</keyword>